<feature type="domain" description="DUF1659" evidence="1">
    <location>
        <begin position="3"/>
        <end position="73"/>
    </location>
</feature>
<sequence length="74" mass="8237">MPVTKFNESKYASVRFITETDLNGNHKYSTRRVANMKPTATLTAMYNTAASVIGLSKFQAETVVGTEQYQIVES</sequence>
<evidence type="ECO:0000313" key="2">
    <source>
        <dbReference type="EMBL" id="SET58510.1"/>
    </source>
</evidence>
<dbReference type="EMBL" id="FOHU01000015">
    <property type="protein sequence ID" value="SET58510.1"/>
    <property type="molecule type" value="Genomic_DNA"/>
</dbReference>
<evidence type="ECO:0000313" key="3">
    <source>
        <dbReference type="Proteomes" id="UP000199568"/>
    </source>
</evidence>
<dbReference type="RefSeq" id="WP_090445451.1">
    <property type="nucleotide sequence ID" value="NZ_FOHU01000015.1"/>
</dbReference>
<reference evidence="2 3" key="1">
    <citation type="submission" date="2016-10" db="EMBL/GenBank/DDBJ databases">
        <authorList>
            <person name="de Groot N.N."/>
        </authorList>
    </citation>
    <scope>NUCLEOTIDE SEQUENCE [LARGE SCALE GENOMIC DNA]</scope>
    <source>
        <strain evidence="2 3">DSM 18979</strain>
    </source>
</reference>
<gene>
    <name evidence="2" type="ORF">SAMN05660297_02830</name>
</gene>
<dbReference type="STRING" id="426128.SAMN05660297_02830"/>
<name>A0A1I0FKD2_9FIRM</name>
<organism evidence="2 3">
    <name type="scientific">Natronincola peptidivorans</name>
    <dbReference type="NCBI Taxonomy" id="426128"/>
    <lineage>
        <taxon>Bacteria</taxon>
        <taxon>Bacillati</taxon>
        <taxon>Bacillota</taxon>
        <taxon>Clostridia</taxon>
        <taxon>Peptostreptococcales</taxon>
        <taxon>Natronincolaceae</taxon>
        <taxon>Natronincola</taxon>
    </lineage>
</organism>
<proteinExistence type="predicted"/>
<protein>
    <recommendedName>
        <fullName evidence="1">DUF1659 domain-containing protein</fullName>
    </recommendedName>
</protein>
<keyword evidence="3" id="KW-1185">Reference proteome</keyword>
<dbReference type="Pfam" id="PF07872">
    <property type="entry name" value="DUF1659"/>
    <property type="match status" value="1"/>
</dbReference>
<dbReference type="AlphaFoldDB" id="A0A1I0FKD2"/>
<dbReference type="Proteomes" id="UP000199568">
    <property type="component" value="Unassembled WGS sequence"/>
</dbReference>
<evidence type="ECO:0000259" key="1">
    <source>
        <dbReference type="Pfam" id="PF07872"/>
    </source>
</evidence>
<dbReference type="InterPro" id="IPR012454">
    <property type="entry name" value="DUF1659"/>
</dbReference>
<accession>A0A1I0FKD2</accession>
<dbReference type="OrthoDB" id="1955322at2"/>